<evidence type="ECO:0000313" key="1">
    <source>
        <dbReference type="EMBL" id="KAK8986217.1"/>
    </source>
</evidence>
<evidence type="ECO:0000313" key="2">
    <source>
        <dbReference type="Proteomes" id="UP001396334"/>
    </source>
</evidence>
<name>A0ABR2PCQ1_9ROSI</name>
<dbReference type="SUPFAM" id="SSF52058">
    <property type="entry name" value="L domain-like"/>
    <property type="match status" value="1"/>
</dbReference>
<organism evidence="1 2">
    <name type="scientific">Hibiscus sabdariffa</name>
    <name type="common">roselle</name>
    <dbReference type="NCBI Taxonomy" id="183260"/>
    <lineage>
        <taxon>Eukaryota</taxon>
        <taxon>Viridiplantae</taxon>
        <taxon>Streptophyta</taxon>
        <taxon>Embryophyta</taxon>
        <taxon>Tracheophyta</taxon>
        <taxon>Spermatophyta</taxon>
        <taxon>Magnoliopsida</taxon>
        <taxon>eudicotyledons</taxon>
        <taxon>Gunneridae</taxon>
        <taxon>Pentapetalae</taxon>
        <taxon>rosids</taxon>
        <taxon>malvids</taxon>
        <taxon>Malvales</taxon>
        <taxon>Malvaceae</taxon>
        <taxon>Malvoideae</taxon>
        <taxon>Hibiscus</taxon>
    </lineage>
</organism>
<dbReference type="EMBL" id="JBBPBN010000065">
    <property type="protein sequence ID" value="KAK8986217.1"/>
    <property type="molecule type" value="Genomic_DNA"/>
</dbReference>
<gene>
    <name evidence="1" type="ORF">V6N11_082491</name>
</gene>
<comment type="caution">
    <text evidence="1">The sequence shown here is derived from an EMBL/GenBank/DDBJ whole genome shotgun (WGS) entry which is preliminary data.</text>
</comment>
<dbReference type="Proteomes" id="UP001396334">
    <property type="component" value="Unassembled WGS sequence"/>
</dbReference>
<keyword evidence="2" id="KW-1185">Reference proteome</keyword>
<reference evidence="1 2" key="1">
    <citation type="journal article" date="2024" name="G3 (Bethesda)">
        <title>Genome assembly of Hibiscus sabdariffa L. provides insights into metabolisms of medicinal natural products.</title>
        <authorList>
            <person name="Kim T."/>
        </authorList>
    </citation>
    <scope>NUCLEOTIDE SEQUENCE [LARGE SCALE GENOMIC DNA]</scope>
    <source>
        <strain evidence="1">TK-2024</strain>
        <tissue evidence="1">Old leaves</tissue>
    </source>
</reference>
<protein>
    <submittedName>
        <fullName evidence="1">Uncharacterized protein</fullName>
    </submittedName>
</protein>
<sequence length="163" mass="18370">MITWCGGEPPLLNLIGKSLRRRDEIALWELTVSELTSPSKNKWQEWEEYYSMIMEKSKESVFGSSLPEKPKCSGILTLTLTIQANSSARFPPKFFADMPDLQVLCLGQTGIDALPPSISKLKKLLPIQLPWVSAASSEDGGSRNPCFTSYRDLLFAEKDWRIE</sequence>
<accession>A0ABR2PCQ1</accession>
<proteinExistence type="predicted"/>